<dbReference type="OrthoDB" id="8068875at2759"/>
<dbReference type="Pfam" id="PF06025">
    <property type="entry name" value="DUF913"/>
    <property type="match status" value="1"/>
</dbReference>
<name>A0A8S1JE67_9CHLO</name>
<feature type="domain" description="DUF908" evidence="2">
    <location>
        <begin position="212"/>
        <end position="363"/>
    </location>
</feature>
<dbReference type="EMBL" id="CAJHUC010002916">
    <property type="protein sequence ID" value="CAD7704534.1"/>
    <property type="molecule type" value="Genomic_DNA"/>
</dbReference>
<dbReference type="Proteomes" id="UP000708148">
    <property type="component" value="Unassembled WGS sequence"/>
</dbReference>
<dbReference type="SUPFAM" id="SSF48371">
    <property type="entry name" value="ARM repeat"/>
    <property type="match status" value="1"/>
</dbReference>
<evidence type="ECO:0000313" key="4">
    <source>
        <dbReference type="EMBL" id="CAD7704534.1"/>
    </source>
</evidence>
<feature type="compositionally biased region" description="Basic and acidic residues" evidence="1">
    <location>
        <begin position="709"/>
        <end position="723"/>
    </location>
</feature>
<organism evidence="4 5">
    <name type="scientific">Ostreobium quekettii</name>
    <dbReference type="NCBI Taxonomy" id="121088"/>
    <lineage>
        <taxon>Eukaryota</taxon>
        <taxon>Viridiplantae</taxon>
        <taxon>Chlorophyta</taxon>
        <taxon>core chlorophytes</taxon>
        <taxon>Ulvophyceae</taxon>
        <taxon>TCBD clade</taxon>
        <taxon>Bryopsidales</taxon>
        <taxon>Ostreobineae</taxon>
        <taxon>Ostreobiaceae</taxon>
        <taxon>Ostreobium</taxon>
    </lineage>
</organism>
<dbReference type="Pfam" id="PF06012">
    <property type="entry name" value="DUF908"/>
    <property type="match status" value="2"/>
</dbReference>
<dbReference type="AlphaFoldDB" id="A0A8S1JE67"/>
<proteinExistence type="predicted"/>
<keyword evidence="5" id="KW-1185">Reference proteome</keyword>
<feature type="compositionally biased region" description="Polar residues" evidence="1">
    <location>
        <begin position="477"/>
        <end position="486"/>
    </location>
</feature>
<dbReference type="InterPro" id="IPR011989">
    <property type="entry name" value="ARM-like"/>
</dbReference>
<feature type="domain" description="DUF913" evidence="3">
    <location>
        <begin position="431"/>
        <end position="835"/>
    </location>
</feature>
<dbReference type="InterPro" id="IPR010314">
    <property type="entry name" value="E3_Ub_ligase_DUF913"/>
</dbReference>
<evidence type="ECO:0000313" key="5">
    <source>
        <dbReference type="Proteomes" id="UP000708148"/>
    </source>
</evidence>
<comment type="caution">
    <text evidence="4">The sequence shown here is derived from an EMBL/GenBank/DDBJ whole genome shotgun (WGS) entry which is preliminary data.</text>
</comment>
<sequence>MKVKLKKSVDIPQEIKAFTDRVLATPLERIAEALAGFVWKYEKGDFYHWVPLFNRFDEFFDENVRSRPDLSLNSAGGGEAIPPFPTANTLALLKVTARILENCTNKHLYQSYEHLTALLAAPDKEVVVGALAALVAFLRKTHHSSVRFHGHPQLNARLFDLCRGWGGKEEGLDLVACANRDESHIEKFVSKGTTLHFDFYVETAPDVAAEDGESRGAGGLQVIHIPGLHKIGETEHELLRRLVEKHDVPQELRFRLLTRIRIAQAFGTLEGRRHLVRVRLMAFCVLFQSNPLHGDMLSFFMSEPEFMNELVGLVQAEEGVPLELRTYAVRALAVQLVDRSRHSAVINAIGVGGQNGVLSILMQDSIDDITSSSSDAKPKYNAHFVEALLSLVGALVSSSSGSVALSEAGLIPTLLPLIQNTNPAHVSLVCTAVKILEAFMDFSSSASAMFRGLGGLTYMIKRLEFEVGLEGGDPSTVGPSASSQGSDPFLQETKRQKPSGADGTVKQIPYACRLLLKSLLRAITLASYAPSSGTGTRPNDADSLLLYKCLETMFLRAREFGGALFALAASVVTDLIHHDPLCFRSLHEAGVPDAFLKAVKAGVIPSSEAVYCVPNTLVALCLNNVGLGRVRDTHALDCLVTVFTSRYYLRALSGDTANILGAGVDELLRHVPSLKEEVIDVVVAIFRALCILGGDSELLAQEEAAVREAEAKEQEAMDTDSRPSMESGEVAAGDVDMGTSEEPCDSTAVGASRGQGSLGGASISSSPVRRRVPIPSEVLERGKEQNSDLCLPEYISHAAKMLESLLSNQDSSRRLVENGGVDLLLRLYRLPRMPPAFGSSSQSHPLMSIFRPLAPNHSQVLPKKVKQALAAQLDDALKAAE</sequence>
<evidence type="ECO:0000259" key="2">
    <source>
        <dbReference type="Pfam" id="PF06012"/>
    </source>
</evidence>
<reference evidence="4" key="1">
    <citation type="submission" date="2020-12" db="EMBL/GenBank/DDBJ databases">
        <authorList>
            <person name="Iha C."/>
        </authorList>
    </citation>
    <scope>NUCLEOTIDE SEQUENCE</scope>
</reference>
<evidence type="ECO:0008006" key="6">
    <source>
        <dbReference type="Google" id="ProtNLM"/>
    </source>
</evidence>
<evidence type="ECO:0000256" key="1">
    <source>
        <dbReference type="SAM" id="MobiDB-lite"/>
    </source>
</evidence>
<dbReference type="InterPro" id="IPR016024">
    <property type="entry name" value="ARM-type_fold"/>
</dbReference>
<feature type="region of interest" description="Disordered" evidence="1">
    <location>
        <begin position="709"/>
        <end position="769"/>
    </location>
</feature>
<accession>A0A8S1JE67</accession>
<dbReference type="Gene3D" id="1.25.10.10">
    <property type="entry name" value="Leucine-rich Repeat Variant"/>
    <property type="match status" value="1"/>
</dbReference>
<dbReference type="InterPro" id="IPR010309">
    <property type="entry name" value="E3_Ub_ligase_DUF908"/>
</dbReference>
<feature type="non-terminal residue" evidence="4">
    <location>
        <position position="1"/>
    </location>
</feature>
<gene>
    <name evidence="4" type="ORF">OSTQU699_LOCUS9889</name>
</gene>
<evidence type="ECO:0000259" key="3">
    <source>
        <dbReference type="Pfam" id="PF06025"/>
    </source>
</evidence>
<feature type="domain" description="DUF908" evidence="2">
    <location>
        <begin position="90"/>
        <end position="208"/>
    </location>
</feature>
<feature type="region of interest" description="Disordered" evidence="1">
    <location>
        <begin position="474"/>
        <end position="502"/>
    </location>
</feature>
<protein>
    <recommendedName>
        <fullName evidence="6">HECT-type E3 ubiquitin transferase</fullName>
    </recommendedName>
</protein>